<feature type="transmembrane region" description="Helical" evidence="1">
    <location>
        <begin position="69"/>
        <end position="88"/>
    </location>
</feature>
<dbReference type="RefSeq" id="WP_061947156.1">
    <property type="nucleotide sequence ID" value="NZ_LTAO01000001.1"/>
</dbReference>
<reference evidence="2" key="1">
    <citation type="submission" date="2016-02" db="EMBL/GenBank/DDBJ databases">
        <title>Genome sequence of Bacillus trypoxylicola KCTC 13244(T).</title>
        <authorList>
            <person name="Jeong H."/>
            <person name="Park S.-H."/>
            <person name="Choi S.-K."/>
        </authorList>
    </citation>
    <scope>NUCLEOTIDE SEQUENCE [LARGE SCALE GENOMIC DNA]</scope>
    <source>
        <strain evidence="2">KCTC 13244</strain>
    </source>
</reference>
<gene>
    <name evidence="2" type="ORF">AZF04_00795</name>
</gene>
<dbReference type="EMBL" id="LTAO01000001">
    <property type="protein sequence ID" value="KYG34902.1"/>
    <property type="molecule type" value="Genomic_DNA"/>
</dbReference>
<sequence length="167" mass="19293">MENKKSLFQRYSNINNKSLLSIYNDILLRPEEVDESFQSSPFYEQENLIAQCKQAIETQQSSFSKSMGLLTLTVALVTVVITTIFTIYNSITSLPITSENEYNNLILGILNEYTTGIYLLLVMLVIFTVTSTFLFIRDYFLTIKRGKLVFLLSHLESFKTRQYIKNP</sequence>
<comment type="caution">
    <text evidence="2">The sequence shown here is derived from an EMBL/GenBank/DDBJ whole genome shotgun (WGS) entry which is preliminary data.</text>
</comment>
<feature type="transmembrane region" description="Helical" evidence="1">
    <location>
        <begin position="117"/>
        <end position="136"/>
    </location>
</feature>
<organism evidence="2 3">
    <name type="scientific">Alkalihalobacillus trypoxylicola</name>
    <dbReference type="NCBI Taxonomy" id="519424"/>
    <lineage>
        <taxon>Bacteria</taxon>
        <taxon>Bacillati</taxon>
        <taxon>Bacillota</taxon>
        <taxon>Bacilli</taxon>
        <taxon>Bacillales</taxon>
        <taxon>Bacillaceae</taxon>
        <taxon>Alkalihalobacillus</taxon>
    </lineage>
</organism>
<keyword evidence="1" id="KW-1133">Transmembrane helix</keyword>
<dbReference type="Proteomes" id="UP000075806">
    <property type="component" value="Unassembled WGS sequence"/>
</dbReference>
<proteinExistence type="predicted"/>
<evidence type="ECO:0000256" key="1">
    <source>
        <dbReference type="SAM" id="Phobius"/>
    </source>
</evidence>
<evidence type="ECO:0000313" key="3">
    <source>
        <dbReference type="Proteomes" id="UP000075806"/>
    </source>
</evidence>
<protein>
    <submittedName>
        <fullName evidence="2">Uncharacterized protein</fullName>
    </submittedName>
</protein>
<keyword evidence="1" id="KW-0472">Membrane</keyword>
<name>A0A162F6K5_9BACI</name>
<dbReference type="AlphaFoldDB" id="A0A162F6K5"/>
<keyword evidence="1" id="KW-0812">Transmembrane</keyword>
<keyword evidence="3" id="KW-1185">Reference proteome</keyword>
<evidence type="ECO:0000313" key="2">
    <source>
        <dbReference type="EMBL" id="KYG34902.1"/>
    </source>
</evidence>
<accession>A0A162F6K5</accession>